<dbReference type="GO" id="GO:0016747">
    <property type="term" value="F:acyltransferase activity, transferring groups other than amino-acyl groups"/>
    <property type="evidence" value="ECO:0007669"/>
    <property type="project" value="InterPro"/>
</dbReference>
<dbReference type="CDD" id="cd04301">
    <property type="entry name" value="NAT_SF"/>
    <property type="match status" value="1"/>
</dbReference>
<dbReference type="SUPFAM" id="SSF55729">
    <property type="entry name" value="Acyl-CoA N-acyltransferases (Nat)"/>
    <property type="match status" value="1"/>
</dbReference>
<name>A0AAN7T754_9EURO</name>
<comment type="caution">
    <text evidence="2">The sequence shown here is derived from an EMBL/GenBank/DDBJ whole genome shotgun (WGS) entry which is preliminary data.</text>
</comment>
<dbReference type="InterPro" id="IPR052777">
    <property type="entry name" value="Acetyltransferase_Enz"/>
</dbReference>
<gene>
    <name evidence="2" type="ORF">LTR05_000295</name>
</gene>
<dbReference type="Gene3D" id="3.40.630.30">
    <property type="match status" value="1"/>
</dbReference>
<dbReference type="PANTHER" id="PTHR43305:SF1">
    <property type="entry name" value="FAMILY N-ACETYLTRANSFERASE, PUTATIVE (AFU_ORTHOLOGUE AFUA_2G01380)-RELATED"/>
    <property type="match status" value="1"/>
</dbReference>
<accession>A0AAN7T754</accession>
<dbReference type="Pfam" id="PF00583">
    <property type="entry name" value="Acetyltransf_1"/>
    <property type="match status" value="1"/>
</dbReference>
<dbReference type="PANTHER" id="PTHR43305">
    <property type="entry name" value="FAMILY N-ACETYLTRANSFERASE, PUTATIVE (AFU_ORTHOLOGUE AFUA_2G01380)-RELATED"/>
    <property type="match status" value="1"/>
</dbReference>
<evidence type="ECO:0000313" key="2">
    <source>
        <dbReference type="EMBL" id="KAK5090126.1"/>
    </source>
</evidence>
<sequence length="147" mass="16339">MSRTFTIEPARSDHDLQATVELIYEYVKWLDLDISFQNFDAEIAEMPGCVALRPLGPQICEVKRLWVRNAAKGLGVGKALVAAAIKVGKQLGYQKIRLDTLSKMAAALGLYQSFGFVEIEPYYQTPLPNTHFLELDLTRCSVGSTDA</sequence>
<feature type="domain" description="N-acetyltransferase" evidence="1">
    <location>
        <begin position="1"/>
        <end position="140"/>
    </location>
</feature>
<dbReference type="InterPro" id="IPR016181">
    <property type="entry name" value="Acyl_CoA_acyltransferase"/>
</dbReference>
<dbReference type="EMBL" id="JAVRRJ010000001">
    <property type="protein sequence ID" value="KAK5090126.1"/>
    <property type="molecule type" value="Genomic_DNA"/>
</dbReference>
<keyword evidence="3" id="KW-1185">Reference proteome</keyword>
<reference evidence="2 3" key="1">
    <citation type="submission" date="2023-08" db="EMBL/GenBank/DDBJ databases">
        <title>Black Yeasts Isolated from many extreme environments.</title>
        <authorList>
            <person name="Coleine C."/>
            <person name="Stajich J.E."/>
            <person name="Selbmann L."/>
        </authorList>
    </citation>
    <scope>NUCLEOTIDE SEQUENCE [LARGE SCALE GENOMIC DNA]</scope>
    <source>
        <strain evidence="2 3">CCFEE 5910</strain>
    </source>
</reference>
<dbReference type="InterPro" id="IPR000182">
    <property type="entry name" value="GNAT_dom"/>
</dbReference>
<evidence type="ECO:0000259" key="1">
    <source>
        <dbReference type="PROSITE" id="PS51186"/>
    </source>
</evidence>
<dbReference type="AlphaFoldDB" id="A0AAN7T754"/>
<proteinExistence type="predicted"/>
<evidence type="ECO:0000313" key="3">
    <source>
        <dbReference type="Proteomes" id="UP001309876"/>
    </source>
</evidence>
<organism evidence="2 3">
    <name type="scientific">Lithohypha guttulata</name>
    <dbReference type="NCBI Taxonomy" id="1690604"/>
    <lineage>
        <taxon>Eukaryota</taxon>
        <taxon>Fungi</taxon>
        <taxon>Dikarya</taxon>
        <taxon>Ascomycota</taxon>
        <taxon>Pezizomycotina</taxon>
        <taxon>Eurotiomycetes</taxon>
        <taxon>Chaetothyriomycetidae</taxon>
        <taxon>Chaetothyriales</taxon>
        <taxon>Trichomeriaceae</taxon>
        <taxon>Lithohypha</taxon>
    </lineage>
</organism>
<protein>
    <recommendedName>
        <fullName evidence="1">N-acetyltransferase domain-containing protein</fullName>
    </recommendedName>
</protein>
<dbReference type="PROSITE" id="PS51186">
    <property type="entry name" value="GNAT"/>
    <property type="match status" value="1"/>
</dbReference>
<dbReference type="Proteomes" id="UP001309876">
    <property type="component" value="Unassembled WGS sequence"/>
</dbReference>